<organism evidence="2 3">
    <name type="scientific">Linnemannia hyalina</name>
    <dbReference type="NCBI Taxonomy" id="64524"/>
    <lineage>
        <taxon>Eukaryota</taxon>
        <taxon>Fungi</taxon>
        <taxon>Fungi incertae sedis</taxon>
        <taxon>Mucoromycota</taxon>
        <taxon>Mortierellomycotina</taxon>
        <taxon>Mortierellomycetes</taxon>
        <taxon>Mortierellales</taxon>
        <taxon>Mortierellaceae</taxon>
        <taxon>Linnemannia</taxon>
    </lineage>
</organism>
<keyword evidence="3" id="KW-1185">Reference proteome</keyword>
<comment type="caution">
    <text evidence="2">The sequence shown here is derived from an EMBL/GenBank/DDBJ whole genome shotgun (WGS) entry which is preliminary data.</text>
</comment>
<proteinExistence type="predicted"/>
<gene>
    <name evidence="2" type="ORF">KI688_004211</name>
</gene>
<evidence type="ECO:0000313" key="2">
    <source>
        <dbReference type="EMBL" id="KAG9063329.1"/>
    </source>
</evidence>
<accession>A0A9P7XNW0</accession>
<dbReference type="AlphaFoldDB" id="A0A9P7XNW0"/>
<dbReference type="Proteomes" id="UP000707451">
    <property type="component" value="Unassembled WGS sequence"/>
</dbReference>
<feature type="compositionally biased region" description="Basic and acidic residues" evidence="1">
    <location>
        <begin position="1"/>
        <end position="11"/>
    </location>
</feature>
<name>A0A9P7XNW0_9FUNG</name>
<sequence>MKHARTTKEQRAQWTQTHRRQQIYGRKLREDEYLCGRAIAEHKEQRCPGEQSGTRVADRAIIDALLGLRRMGIMGRRGNMVTK</sequence>
<protein>
    <submittedName>
        <fullName evidence="2">Uncharacterized protein</fullName>
    </submittedName>
</protein>
<dbReference type="OrthoDB" id="2439840at2759"/>
<reference evidence="2" key="1">
    <citation type="submission" date="2021-06" db="EMBL/GenBank/DDBJ databases">
        <title>Genome Sequence of Mortierella hyaline Strain SCG-10, a Cold-Adapted, Nitrate-Reducing Fungus Isolated from Soil in Minnesota, USA.</title>
        <authorList>
            <person name="Aldossari N."/>
        </authorList>
    </citation>
    <scope>NUCLEOTIDE SEQUENCE</scope>
    <source>
        <strain evidence="2">SCG-10</strain>
    </source>
</reference>
<dbReference type="EMBL" id="JAHRHY010000016">
    <property type="protein sequence ID" value="KAG9063329.1"/>
    <property type="molecule type" value="Genomic_DNA"/>
</dbReference>
<evidence type="ECO:0000256" key="1">
    <source>
        <dbReference type="SAM" id="MobiDB-lite"/>
    </source>
</evidence>
<evidence type="ECO:0000313" key="3">
    <source>
        <dbReference type="Proteomes" id="UP000707451"/>
    </source>
</evidence>
<feature type="region of interest" description="Disordered" evidence="1">
    <location>
        <begin position="1"/>
        <end position="20"/>
    </location>
</feature>